<evidence type="ECO:0000313" key="7">
    <source>
        <dbReference type="Proteomes" id="UP000612585"/>
    </source>
</evidence>
<dbReference type="SUPFAM" id="SSF56801">
    <property type="entry name" value="Acetyl-CoA synthetase-like"/>
    <property type="match status" value="1"/>
</dbReference>
<evidence type="ECO:0000256" key="2">
    <source>
        <dbReference type="ARBA" id="ARBA00022598"/>
    </source>
</evidence>
<organism evidence="6 7">
    <name type="scientific">Virgisporangium aurantiacum</name>
    <dbReference type="NCBI Taxonomy" id="175570"/>
    <lineage>
        <taxon>Bacteria</taxon>
        <taxon>Bacillati</taxon>
        <taxon>Actinomycetota</taxon>
        <taxon>Actinomycetes</taxon>
        <taxon>Micromonosporales</taxon>
        <taxon>Micromonosporaceae</taxon>
        <taxon>Virgisporangium</taxon>
    </lineage>
</organism>
<feature type="domain" description="AMP-dependent synthetase/ligase" evidence="4">
    <location>
        <begin position="12"/>
        <end position="392"/>
    </location>
</feature>
<evidence type="ECO:0000256" key="3">
    <source>
        <dbReference type="SAM" id="MobiDB-lite"/>
    </source>
</evidence>
<name>A0A8J3YZR2_9ACTN</name>
<proteinExistence type="inferred from homology"/>
<dbReference type="InterPro" id="IPR045851">
    <property type="entry name" value="AMP-bd_C_sf"/>
</dbReference>
<sequence>MPEVRNVADLVRRAADTRPDHPALHWHDRVITWAELNRQVDELAAALSALDLGGGRPAVDGAQHPPRVAIALPNVPEFAVALFAALRANLCAVPVNPGYTARELAHLLSDSGAAVLIGTRDVLAIAGEDAPPHTFALGALPRGDVSKTAPVPEPVTGGEDLAVLIYTSGTAGTPKGAMLSHRALLANHEQLAALDPPPAGPDDVVLLAVPLFHAYGLNSGLVAVAYHAATGVLVERFDPADSLALVARRAVTVVAGVPTMYVAWSLMGERLADRFKSVRLAVSGTAPLELATAERFTAATGQPIHEGYGLTETAPVVASTIVGTASGGRRKPGSIGRPIPGVEVKLALAGGGEVLVDGPLDDDDYDTDSPGTPGTDPGEVLVRGANLFSGYWPDGRDGPGADGWWHTADVAYADADGDLFLVDRLTELILVSGFNVYPHEVEQVLCAHPAVAEAAVIGVPHPYTGQAVKAFVVRSGEVTTDELVAHAEKNLARFKCPAAIEFVSDLPHSATGKVRKGELRNGVA</sequence>
<evidence type="ECO:0000256" key="1">
    <source>
        <dbReference type="ARBA" id="ARBA00006432"/>
    </source>
</evidence>
<dbReference type="InterPro" id="IPR025110">
    <property type="entry name" value="AMP-bd_C"/>
</dbReference>
<evidence type="ECO:0000313" key="6">
    <source>
        <dbReference type="EMBL" id="GIJ53732.1"/>
    </source>
</evidence>
<comment type="caution">
    <text evidence="6">The sequence shown here is derived from an EMBL/GenBank/DDBJ whole genome shotgun (WGS) entry which is preliminary data.</text>
</comment>
<reference evidence="6" key="1">
    <citation type="submission" date="2021-01" db="EMBL/GenBank/DDBJ databases">
        <title>Whole genome shotgun sequence of Virgisporangium aurantiacum NBRC 16421.</title>
        <authorList>
            <person name="Komaki H."/>
            <person name="Tamura T."/>
        </authorList>
    </citation>
    <scope>NUCLEOTIDE SEQUENCE</scope>
    <source>
        <strain evidence="6">NBRC 16421</strain>
    </source>
</reference>
<gene>
    <name evidence="6" type="primary">fadD_1</name>
    <name evidence="6" type="ORF">Vau01_012480</name>
</gene>
<dbReference type="EMBL" id="BOPG01000009">
    <property type="protein sequence ID" value="GIJ53732.1"/>
    <property type="molecule type" value="Genomic_DNA"/>
</dbReference>
<dbReference type="InterPro" id="IPR042099">
    <property type="entry name" value="ANL_N_sf"/>
</dbReference>
<dbReference type="Gene3D" id="3.30.300.30">
    <property type="match status" value="1"/>
</dbReference>
<feature type="compositionally biased region" description="Low complexity" evidence="3">
    <location>
        <begin position="368"/>
        <end position="379"/>
    </location>
</feature>
<dbReference type="InterPro" id="IPR000873">
    <property type="entry name" value="AMP-dep_synth/lig_dom"/>
</dbReference>
<evidence type="ECO:0000259" key="5">
    <source>
        <dbReference type="Pfam" id="PF13193"/>
    </source>
</evidence>
<keyword evidence="2" id="KW-0436">Ligase</keyword>
<dbReference type="AlphaFoldDB" id="A0A8J3YZR2"/>
<dbReference type="PANTHER" id="PTHR43201:SF5">
    <property type="entry name" value="MEDIUM-CHAIN ACYL-COA LIGASE ACSF2, MITOCHONDRIAL"/>
    <property type="match status" value="1"/>
</dbReference>
<evidence type="ECO:0000259" key="4">
    <source>
        <dbReference type="Pfam" id="PF00501"/>
    </source>
</evidence>
<feature type="region of interest" description="Disordered" evidence="3">
    <location>
        <begin position="358"/>
        <end position="379"/>
    </location>
</feature>
<dbReference type="Gene3D" id="3.40.50.12780">
    <property type="entry name" value="N-terminal domain of ligase-like"/>
    <property type="match status" value="1"/>
</dbReference>
<protein>
    <submittedName>
        <fullName evidence="6">Long-chain acyl-CoA synthetase</fullName>
    </submittedName>
</protein>
<dbReference type="PANTHER" id="PTHR43201">
    <property type="entry name" value="ACYL-COA SYNTHETASE"/>
    <property type="match status" value="1"/>
</dbReference>
<comment type="similarity">
    <text evidence="1">Belongs to the ATP-dependent AMP-binding enzyme family.</text>
</comment>
<dbReference type="RefSeq" id="WP_203988212.1">
    <property type="nucleotide sequence ID" value="NZ_BOPG01000009.1"/>
</dbReference>
<dbReference type="Proteomes" id="UP000612585">
    <property type="component" value="Unassembled WGS sequence"/>
</dbReference>
<dbReference type="GO" id="GO:0031956">
    <property type="term" value="F:medium-chain fatty acid-CoA ligase activity"/>
    <property type="evidence" value="ECO:0007669"/>
    <property type="project" value="TreeGrafter"/>
</dbReference>
<dbReference type="GO" id="GO:0006631">
    <property type="term" value="P:fatty acid metabolic process"/>
    <property type="evidence" value="ECO:0007669"/>
    <property type="project" value="TreeGrafter"/>
</dbReference>
<dbReference type="Pfam" id="PF13193">
    <property type="entry name" value="AMP-binding_C"/>
    <property type="match status" value="1"/>
</dbReference>
<keyword evidence="7" id="KW-1185">Reference proteome</keyword>
<dbReference type="Pfam" id="PF00501">
    <property type="entry name" value="AMP-binding"/>
    <property type="match status" value="1"/>
</dbReference>
<accession>A0A8J3YZR2</accession>
<feature type="domain" description="AMP-binding enzyme C-terminal" evidence="5">
    <location>
        <begin position="440"/>
        <end position="513"/>
    </location>
</feature>